<evidence type="ECO:0000313" key="2">
    <source>
        <dbReference type="Proteomes" id="UP000237271"/>
    </source>
</evidence>
<protein>
    <submittedName>
        <fullName evidence="1">Uncharacterized protein</fullName>
    </submittedName>
</protein>
<name>A0A2P4Y0Y7_9STRA</name>
<reference evidence="1 2" key="1">
    <citation type="journal article" date="2017" name="Genome Biol. Evol.">
        <title>Phytophthora megakarya and P. palmivora, closely related causal agents of cacao black pod rot, underwent increases in genome sizes and gene numbers by different mechanisms.</title>
        <authorList>
            <person name="Ali S.S."/>
            <person name="Shao J."/>
            <person name="Lary D.J."/>
            <person name="Kronmiller B."/>
            <person name="Shen D."/>
            <person name="Strem M.D."/>
            <person name="Amoako-Attah I."/>
            <person name="Akrofi A.Y."/>
            <person name="Begoude B.A."/>
            <person name="Ten Hoopen G.M."/>
            <person name="Coulibaly K."/>
            <person name="Kebe B.I."/>
            <person name="Melnick R.L."/>
            <person name="Guiltinan M.J."/>
            <person name="Tyler B.M."/>
            <person name="Meinhardt L.W."/>
            <person name="Bailey B.A."/>
        </authorList>
    </citation>
    <scope>NUCLEOTIDE SEQUENCE [LARGE SCALE GENOMIC DNA]</scope>
    <source>
        <strain evidence="2">sbr112.9</strain>
    </source>
</reference>
<gene>
    <name evidence="1" type="ORF">PHPALM_11959</name>
</gene>
<proteinExistence type="predicted"/>
<accession>A0A2P4Y0Y7</accession>
<organism evidence="1 2">
    <name type="scientific">Phytophthora palmivora</name>
    <dbReference type="NCBI Taxonomy" id="4796"/>
    <lineage>
        <taxon>Eukaryota</taxon>
        <taxon>Sar</taxon>
        <taxon>Stramenopiles</taxon>
        <taxon>Oomycota</taxon>
        <taxon>Peronosporomycetes</taxon>
        <taxon>Peronosporales</taxon>
        <taxon>Peronosporaceae</taxon>
        <taxon>Phytophthora</taxon>
    </lineage>
</organism>
<dbReference type="AlphaFoldDB" id="A0A2P4Y0Y7"/>
<sequence>MPRSRAARLRASRAPADAELNVMPRPSPYLYATSAPDTSAFTHDKVMTTTVDERACIIFMTRHGLISRTMLRWRCLSVRAGSFFAKLKLPSTKCFRLLLFWCSDLPVGVAQHWLDILDATTIDWYNFALTSAPRKG</sequence>
<evidence type="ECO:0000313" key="1">
    <source>
        <dbReference type="EMBL" id="POM71475.1"/>
    </source>
</evidence>
<dbReference type="EMBL" id="NCKW01006484">
    <property type="protein sequence ID" value="POM71475.1"/>
    <property type="molecule type" value="Genomic_DNA"/>
</dbReference>
<comment type="caution">
    <text evidence="1">The sequence shown here is derived from an EMBL/GenBank/DDBJ whole genome shotgun (WGS) entry which is preliminary data.</text>
</comment>
<dbReference type="Proteomes" id="UP000237271">
    <property type="component" value="Unassembled WGS sequence"/>
</dbReference>
<keyword evidence="2" id="KW-1185">Reference proteome</keyword>